<reference evidence="1 2" key="1">
    <citation type="submission" date="2017-09" db="EMBL/GenBank/DDBJ databases">
        <authorList>
            <person name="Ehlers B."/>
            <person name="Leendertz F.H."/>
        </authorList>
    </citation>
    <scope>NUCLEOTIDE SEQUENCE [LARGE SCALE GENOMIC DNA]</scope>
</reference>
<dbReference type="EMBL" id="MG018927">
    <property type="protein sequence ID" value="ATW57950.1"/>
    <property type="molecule type" value="Genomic_DNA"/>
</dbReference>
<dbReference type="Proteomes" id="UP000241592">
    <property type="component" value="Segment"/>
</dbReference>
<proteinExistence type="predicted"/>
<gene>
    <name evidence="1" type="ORF">CNR34_00017</name>
</gene>
<protein>
    <submittedName>
        <fullName evidence="1">Uncharacterized protein</fullName>
    </submittedName>
</protein>
<evidence type="ECO:0000313" key="2">
    <source>
        <dbReference type="Proteomes" id="UP000241592"/>
    </source>
</evidence>
<evidence type="ECO:0000313" key="1">
    <source>
        <dbReference type="EMBL" id="ATW57950.1"/>
    </source>
</evidence>
<accession>A0A2H4P7D9</accession>
<sequence>MKIRIIDPGFAGFNGHLGTAFFVDGVCDDVSASEAERMASIVAIEEVDTGLNPSVTQRMVDLVNKNADEMGINSNEVLVRSSTAPVVQPTAPHEVTAEQAPVVNEQPKGLSYDYTKEDLAALADREGIAGIRAFASQYNINGRSLNGIIQELMDLKAVHNKPARAEVVEQPVVEEPVIEQPEVEDDLEEEVELVEDEPVVETPVVEDDLEDKE</sequence>
<keyword evidence="2" id="KW-1185">Reference proteome</keyword>
<organism evidence="1 2">
    <name type="scientific">Pseudomonas phage nickie</name>
    <dbReference type="NCBI Taxonomy" id="2048977"/>
    <lineage>
        <taxon>Viruses</taxon>
        <taxon>Duplodnaviria</taxon>
        <taxon>Heunggongvirae</taxon>
        <taxon>Uroviricota</taxon>
        <taxon>Caudoviricetes</taxon>
        <taxon>Nickievirus</taxon>
        <taxon>Nickievirus nickie</taxon>
    </lineage>
</organism>
<name>A0A2H4P7D9_9CAUD</name>